<dbReference type="EMBL" id="CADEPI010000027">
    <property type="protein sequence ID" value="CAB3366863.1"/>
    <property type="molecule type" value="Genomic_DNA"/>
</dbReference>
<evidence type="ECO:0000256" key="6">
    <source>
        <dbReference type="ARBA" id="ARBA00023242"/>
    </source>
</evidence>
<evidence type="ECO:0000256" key="5">
    <source>
        <dbReference type="ARBA" id="ARBA00023125"/>
    </source>
</evidence>
<proteinExistence type="predicted"/>
<dbReference type="GO" id="GO:0005634">
    <property type="term" value="C:nucleus"/>
    <property type="evidence" value="ECO:0007669"/>
    <property type="project" value="UniProtKB-SubCell"/>
</dbReference>
<sequence length="626" mass="71066">MKTSVNNKASTREPINYRRLVVPSGMRSIYWKHFGFPGSESGEIITRDRAVCCICYKEIAYAGNTTNLRTHLKNKHAQSLQELELEDITVQRKSVPMSGSGVTKRKYEVATTMHDIVIDGSDVAHSAIHIKQELGGGSSSSSSKKMKLDPLQGILNFIFKEMQNPSIVDSEGFRDMIMQVNPSAEIPSSSLVHQMIPERVHEIRTRILSEIMSLSWYSVSVEEWQGVDNQLFFTFIINWVHDEQFHSRTLSTLKWNELTQETVHVMLSTWGLTQEKTVAIVVASANPTLIDILTDWSQVVPCFLFAIQQAVSGILNMDEMQLLLLKCRSLICKHITTEDALGSINLEYQKIWTTTYEMLEEFINRQDDIEALTVSDDMRLNRQDWELIQTLIDICSPFKVTIQTLQEDEPALVSIIKPLYTQLVANYLQIKPEDTELVRKFKSTLENGLNTSYNNGNNSILLDTAAFLDLRFRMINFMTDIVKNSVTLKVKNQMGESAEVPLTVSESANPPAKKMSGMAMLLGSPVPTPSTIRATNTIRTRNELEMEQFSSEEVVSFETNALNWWHENDARYTNLAKVANKYLSVPACVVPAKRIPHSVREKFERQRASISLDMVDMMVFLHGNHL</sequence>
<dbReference type="OrthoDB" id="1607513at2759"/>
<evidence type="ECO:0000313" key="10">
    <source>
        <dbReference type="Proteomes" id="UP000494165"/>
    </source>
</evidence>
<evidence type="ECO:0000259" key="8">
    <source>
        <dbReference type="PROSITE" id="PS50808"/>
    </source>
</evidence>
<dbReference type="PROSITE" id="PS50808">
    <property type="entry name" value="ZF_BED"/>
    <property type="match status" value="1"/>
</dbReference>
<keyword evidence="3 7" id="KW-0863">Zinc-finger</keyword>
<dbReference type="AlphaFoldDB" id="A0A8S1CNB9"/>
<evidence type="ECO:0000256" key="2">
    <source>
        <dbReference type="ARBA" id="ARBA00022723"/>
    </source>
</evidence>
<protein>
    <recommendedName>
        <fullName evidence="8">BED-type domain-containing protein</fullName>
    </recommendedName>
</protein>
<evidence type="ECO:0000256" key="7">
    <source>
        <dbReference type="PROSITE-ProRule" id="PRU00027"/>
    </source>
</evidence>
<name>A0A8S1CNB9_9INSE</name>
<dbReference type="SUPFAM" id="SSF140996">
    <property type="entry name" value="Hermes dimerisation domain"/>
    <property type="match status" value="1"/>
</dbReference>
<evidence type="ECO:0000256" key="1">
    <source>
        <dbReference type="ARBA" id="ARBA00004123"/>
    </source>
</evidence>
<keyword evidence="6" id="KW-0539">Nucleus</keyword>
<dbReference type="InterPro" id="IPR036236">
    <property type="entry name" value="Znf_C2H2_sf"/>
</dbReference>
<comment type="caution">
    <text evidence="9">The sequence shown here is derived from an EMBL/GenBank/DDBJ whole genome shotgun (WGS) entry which is preliminary data.</text>
</comment>
<dbReference type="InterPro" id="IPR003656">
    <property type="entry name" value="Znf_BED"/>
</dbReference>
<dbReference type="Proteomes" id="UP000494165">
    <property type="component" value="Unassembled WGS sequence"/>
</dbReference>
<keyword evidence="10" id="KW-1185">Reference proteome</keyword>
<dbReference type="GO" id="GO:0006357">
    <property type="term" value="P:regulation of transcription by RNA polymerase II"/>
    <property type="evidence" value="ECO:0007669"/>
    <property type="project" value="TreeGrafter"/>
</dbReference>
<dbReference type="PANTHER" id="PTHR46169">
    <property type="entry name" value="DNA REPLICATION-RELATED ELEMENT FACTOR, ISOFORM A"/>
    <property type="match status" value="1"/>
</dbReference>
<dbReference type="GO" id="GO:0008270">
    <property type="term" value="F:zinc ion binding"/>
    <property type="evidence" value="ECO:0007669"/>
    <property type="project" value="UniProtKB-KW"/>
</dbReference>
<dbReference type="SMART" id="SM00614">
    <property type="entry name" value="ZnF_BED"/>
    <property type="match status" value="1"/>
</dbReference>
<dbReference type="SUPFAM" id="SSF53098">
    <property type="entry name" value="Ribonuclease H-like"/>
    <property type="match status" value="1"/>
</dbReference>
<keyword evidence="4" id="KW-0862">Zinc</keyword>
<dbReference type="InterPro" id="IPR008906">
    <property type="entry name" value="HATC_C_dom"/>
</dbReference>
<dbReference type="Pfam" id="PF05699">
    <property type="entry name" value="Dimer_Tnp_hAT"/>
    <property type="match status" value="1"/>
</dbReference>
<keyword evidence="5" id="KW-0238">DNA-binding</keyword>
<evidence type="ECO:0000256" key="3">
    <source>
        <dbReference type="ARBA" id="ARBA00022771"/>
    </source>
</evidence>
<dbReference type="PANTHER" id="PTHR46169:SF29">
    <property type="entry name" value="DNA REPLICATION-RELATED ELEMENT FACTOR, ISOFORM A"/>
    <property type="match status" value="1"/>
</dbReference>
<organism evidence="9 10">
    <name type="scientific">Cloeon dipterum</name>
    <dbReference type="NCBI Taxonomy" id="197152"/>
    <lineage>
        <taxon>Eukaryota</taxon>
        <taxon>Metazoa</taxon>
        <taxon>Ecdysozoa</taxon>
        <taxon>Arthropoda</taxon>
        <taxon>Hexapoda</taxon>
        <taxon>Insecta</taxon>
        <taxon>Pterygota</taxon>
        <taxon>Palaeoptera</taxon>
        <taxon>Ephemeroptera</taxon>
        <taxon>Pisciforma</taxon>
        <taxon>Baetidae</taxon>
        <taxon>Cloeon</taxon>
    </lineage>
</organism>
<feature type="domain" description="BED-type" evidence="8">
    <location>
        <begin position="25"/>
        <end position="83"/>
    </location>
</feature>
<gene>
    <name evidence="9" type="ORF">CLODIP_2_CD13402</name>
</gene>
<dbReference type="Pfam" id="PF02892">
    <property type="entry name" value="zf-BED"/>
    <property type="match status" value="1"/>
</dbReference>
<keyword evidence="2" id="KW-0479">Metal-binding</keyword>
<evidence type="ECO:0000256" key="4">
    <source>
        <dbReference type="ARBA" id="ARBA00022833"/>
    </source>
</evidence>
<accession>A0A8S1CNB9</accession>
<dbReference type="GO" id="GO:0046983">
    <property type="term" value="F:protein dimerization activity"/>
    <property type="evidence" value="ECO:0007669"/>
    <property type="project" value="InterPro"/>
</dbReference>
<evidence type="ECO:0000313" key="9">
    <source>
        <dbReference type="EMBL" id="CAB3366863.1"/>
    </source>
</evidence>
<dbReference type="InterPro" id="IPR012337">
    <property type="entry name" value="RNaseH-like_sf"/>
</dbReference>
<dbReference type="InterPro" id="IPR052717">
    <property type="entry name" value="Vacuolar_transposase_reg"/>
</dbReference>
<reference evidence="9 10" key="1">
    <citation type="submission" date="2020-04" db="EMBL/GenBank/DDBJ databases">
        <authorList>
            <person name="Alioto T."/>
            <person name="Alioto T."/>
            <person name="Gomez Garrido J."/>
        </authorList>
    </citation>
    <scope>NUCLEOTIDE SEQUENCE [LARGE SCALE GENOMIC DNA]</scope>
</reference>
<dbReference type="GO" id="GO:0003677">
    <property type="term" value="F:DNA binding"/>
    <property type="evidence" value="ECO:0007669"/>
    <property type="project" value="UniProtKB-KW"/>
</dbReference>
<comment type="subcellular location">
    <subcellularLocation>
        <location evidence="1">Nucleus</location>
    </subcellularLocation>
</comment>
<dbReference type="SUPFAM" id="SSF57667">
    <property type="entry name" value="beta-beta-alpha zinc fingers"/>
    <property type="match status" value="1"/>
</dbReference>